<evidence type="ECO:0000256" key="5">
    <source>
        <dbReference type="ARBA" id="ARBA00022801"/>
    </source>
</evidence>
<keyword evidence="6" id="KW-0464">Manganese</keyword>
<feature type="binding site" evidence="7">
    <location>
        <position position="124"/>
    </location>
    <ligand>
        <name>Zn(2+)</name>
        <dbReference type="ChEBI" id="CHEBI:29105"/>
        <label>1</label>
    </ligand>
</feature>
<dbReference type="PIRSF" id="PIRSF001235">
    <property type="entry name" value="Amidase_carbamoylase"/>
    <property type="match status" value="1"/>
</dbReference>
<dbReference type="InterPro" id="IPR011650">
    <property type="entry name" value="Peptidase_M20_dimer"/>
</dbReference>
<evidence type="ECO:0000256" key="2">
    <source>
        <dbReference type="ARBA" id="ARBA00006153"/>
    </source>
</evidence>
<evidence type="ECO:0000256" key="6">
    <source>
        <dbReference type="ARBA" id="ARBA00023211"/>
    </source>
</evidence>
<dbReference type="GO" id="GO:0016813">
    <property type="term" value="F:hydrolase activity, acting on carbon-nitrogen (but not peptide) bonds, in linear amidines"/>
    <property type="evidence" value="ECO:0007669"/>
    <property type="project" value="InterPro"/>
</dbReference>
<feature type="domain" description="Peptidase M20 dimerisation" evidence="9">
    <location>
        <begin position="243"/>
        <end position="342"/>
    </location>
</feature>
<dbReference type="EC" id="3.5.1.87" evidence="10"/>
<name>A0A379PM79_9PROT</name>
<protein>
    <submittedName>
        <fullName evidence="10">N-carbamoyl-L-amino acid hydrolase</fullName>
        <ecNumber evidence="10">3.5.1.87</ecNumber>
    </submittedName>
</protein>
<comment type="cofactor">
    <cofactor evidence="7">
        <name>Zn(2+)</name>
        <dbReference type="ChEBI" id="CHEBI:29105"/>
    </cofactor>
    <text evidence="7">Binds 2 Zn(2+) ions per subunit.</text>
</comment>
<keyword evidence="4 7" id="KW-0479">Metal-binding</keyword>
<dbReference type="InterPro" id="IPR002933">
    <property type="entry name" value="Peptidase_M20"/>
</dbReference>
<evidence type="ECO:0000259" key="9">
    <source>
        <dbReference type="Pfam" id="PF07687"/>
    </source>
</evidence>
<gene>
    <name evidence="10" type="primary">amaB_3</name>
    <name evidence="10" type="ORF">NCTC13291_04029</name>
</gene>
<organism evidence="10 11">
    <name type="scientific">Roseomonas mucosa</name>
    <dbReference type="NCBI Taxonomy" id="207340"/>
    <lineage>
        <taxon>Bacteria</taxon>
        <taxon>Pseudomonadati</taxon>
        <taxon>Pseudomonadota</taxon>
        <taxon>Alphaproteobacteria</taxon>
        <taxon>Acetobacterales</taxon>
        <taxon>Roseomonadaceae</taxon>
        <taxon>Roseomonas</taxon>
    </lineage>
</organism>
<dbReference type="InterPro" id="IPR036264">
    <property type="entry name" value="Bact_exopeptidase_dim_dom"/>
</dbReference>
<evidence type="ECO:0000256" key="1">
    <source>
        <dbReference type="ARBA" id="ARBA00001936"/>
    </source>
</evidence>
<dbReference type="Gene3D" id="3.30.70.360">
    <property type="match status" value="1"/>
</dbReference>
<dbReference type="PROSITE" id="PS00758">
    <property type="entry name" value="ARGE_DAPE_CPG2_1"/>
    <property type="match status" value="1"/>
</dbReference>
<dbReference type="Pfam" id="PF07687">
    <property type="entry name" value="M20_dimer"/>
    <property type="match status" value="1"/>
</dbReference>
<dbReference type="EMBL" id="UGVN01000002">
    <property type="protein sequence ID" value="SUE95146.1"/>
    <property type="molecule type" value="Genomic_DNA"/>
</dbReference>
<dbReference type="Gene3D" id="3.40.630.10">
    <property type="entry name" value="Zn peptidases"/>
    <property type="match status" value="1"/>
</dbReference>
<dbReference type="GO" id="GO:0050538">
    <property type="term" value="F:N-carbamoyl-L-amino-acid hydrolase activity"/>
    <property type="evidence" value="ECO:0007669"/>
    <property type="project" value="UniProtKB-EC"/>
</dbReference>
<feature type="binding site" evidence="7">
    <location>
        <position position="159"/>
    </location>
    <ligand>
        <name>Zn(2+)</name>
        <dbReference type="ChEBI" id="CHEBI:29105"/>
        <label>2</label>
    </ligand>
</feature>
<accession>A0A379PM79</accession>
<evidence type="ECO:0000256" key="4">
    <source>
        <dbReference type="ARBA" id="ARBA00022723"/>
    </source>
</evidence>
<dbReference type="Pfam" id="PF01546">
    <property type="entry name" value="Peptidase_M20"/>
    <property type="match status" value="1"/>
</dbReference>
<evidence type="ECO:0000256" key="7">
    <source>
        <dbReference type="PIRSR" id="PIRSR001235-1"/>
    </source>
</evidence>
<dbReference type="GO" id="GO:0046872">
    <property type="term" value="F:metal ion binding"/>
    <property type="evidence" value="ECO:0007669"/>
    <property type="project" value="UniProtKB-KW"/>
</dbReference>
<dbReference type="PANTHER" id="PTHR32494:SF19">
    <property type="entry name" value="ALLANTOATE DEIMINASE-RELATED"/>
    <property type="match status" value="1"/>
</dbReference>
<reference evidence="10 11" key="1">
    <citation type="submission" date="2018-06" db="EMBL/GenBank/DDBJ databases">
        <authorList>
            <consortium name="Pathogen Informatics"/>
            <person name="Doyle S."/>
        </authorList>
    </citation>
    <scope>NUCLEOTIDE SEQUENCE [LARGE SCALE GENOMIC DNA]</scope>
    <source>
        <strain evidence="10 11">NCTC13291</strain>
    </source>
</reference>
<proteinExistence type="inferred from homology"/>
<evidence type="ECO:0000256" key="3">
    <source>
        <dbReference type="ARBA" id="ARBA00011738"/>
    </source>
</evidence>
<dbReference type="InterPro" id="IPR010158">
    <property type="entry name" value="Amidase_Cbmase"/>
</dbReference>
<dbReference type="NCBIfam" id="NF006775">
    <property type="entry name" value="PRK09290.2-5"/>
    <property type="match status" value="1"/>
</dbReference>
<dbReference type="CDD" id="cd03884">
    <property type="entry name" value="M20_bAS"/>
    <property type="match status" value="1"/>
</dbReference>
<dbReference type="PANTHER" id="PTHR32494">
    <property type="entry name" value="ALLANTOATE DEIMINASE-RELATED"/>
    <property type="match status" value="1"/>
</dbReference>
<evidence type="ECO:0000256" key="8">
    <source>
        <dbReference type="PIRSR" id="PIRSR001235-2"/>
    </source>
</evidence>
<comment type="similarity">
    <text evidence="2">Belongs to the peptidase M20 family.</text>
</comment>
<feature type="binding site" evidence="8">
    <location>
        <position position="320"/>
    </location>
    <ligand>
        <name>allantoate</name>
        <dbReference type="ChEBI" id="CHEBI:17536"/>
    </ligand>
</feature>
<sequence>MKDRASFARSDAARGAGTGMSQDIALRMATAPGDSPAPGSRLMRRLDALCRFSADEGSLTRLYLTPEHRAAAEQVTAWMREAGMTVSLDAAATVIGRYEGQEPGLPALLLGSHIDTVRHAGRYDGMLGVLVAIEAVAALHAAGLRLPFAVEVLAFGDEEGVRFPVTLTGSRAVAGGFDPSALESRDAEGVSLREALHRFGVDPAAIPTLARRPDQVLAYLEVHIEQGPVLEAEGLPTGIVTAINGATRFVAEIGGTAGHAGTVPMHLRRDAVAAMAEMVLAVERLALEEPDLVATVGQVSASPGAVNVIAAGARFTIDIRSPRDALRHAACGRLRDELSTIAARRGVSLSLRPTYDEAAAPCDPALIEALEGASLRCGLRPFRLPSGAGHDGLAMARLCPIGMIFVRCEGGISHHPAEAITEADALAALRLLLETLQHLQPRTFQRT</sequence>
<keyword evidence="7" id="KW-0862">Zinc</keyword>
<feature type="binding site" evidence="8">
    <location>
        <position position="248"/>
    </location>
    <ligand>
        <name>allantoate</name>
        <dbReference type="ChEBI" id="CHEBI:17536"/>
    </ligand>
</feature>
<comment type="subunit">
    <text evidence="3">Homodimer.</text>
</comment>
<keyword evidence="5 10" id="KW-0378">Hydrolase</keyword>
<dbReference type="AlphaFoldDB" id="A0A379PM79"/>
<evidence type="ECO:0000313" key="11">
    <source>
        <dbReference type="Proteomes" id="UP000254919"/>
    </source>
</evidence>
<evidence type="ECO:0000313" key="10">
    <source>
        <dbReference type="EMBL" id="SUE95146.1"/>
    </source>
</evidence>
<feature type="binding site" evidence="7">
    <location>
        <position position="223"/>
    </location>
    <ligand>
        <name>Zn(2+)</name>
        <dbReference type="ChEBI" id="CHEBI:29105"/>
        <label>1</label>
    </ligand>
</feature>
<feature type="binding site" evidence="8">
    <location>
        <position position="307"/>
    </location>
    <ligand>
        <name>allantoate</name>
        <dbReference type="ChEBI" id="CHEBI:17536"/>
    </ligand>
</feature>
<feature type="binding site" evidence="7">
    <location>
        <position position="124"/>
    </location>
    <ligand>
        <name>Zn(2+)</name>
        <dbReference type="ChEBI" id="CHEBI:29105"/>
        <label>2</label>
    </ligand>
</feature>
<comment type="cofactor">
    <cofactor evidence="1">
        <name>Mn(2+)</name>
        <dbReference type="ChEBI" id="CHEBI:29035"/>
    </cofactor>
</comment>
<dbReference type="InterPro" id="IPR001261">
    <property type="entry name" value="ArgE/DapE_CS"/>
</dbReference>
<dbReference type="NCBIfam" id="TIGR01879">
    <property type="entry name" value="hydantase"/>
    <property type="match status" value="1"/>
</dbReference>
<dbReference type="SUPFAM" id="SSF55031">
    <property type="entry name" value="Bacterial exopeptidase dimerisation domain"/>
    <property type="match status" value="1"/>
</dbReference>
<dbReference type="SUPFAM" id="SSF53187">
    <property type="entry name" value="Zn-dependent exopeptidases"/>
    <property type="match status" value="1"/>
</dbReference>
<dbReference type="Proteomes" id="UP000254919">
    <property type="component" value="Unassembled WGS sequence"/>
</dbReference>
<feature type="binding site" evidence="7">
    <location>
        <position position="414"/>
    </location>
    <ligand>
        <name>Zn(2+)</name>
        <dbReference type="ChEBI" id="CHEBI:29105"/>
        <label>2</label>
    </ligand>
</feature>
<feature type="binding site" evidence="7">
    <location>
        <position position="113"/>
    </location>
    <ligand>
        <name>Zn(2+)</name>
        <dbReference type="ChEBI" id="CHEBI:29105"/>
        <label>1</label>
    </ligand>
</feature>